<dbReference type="Pfam" id="PF01384">
    <property type="entry name" value="PHO4"/>
    <property type="match status" value="1"/>
</dbReference>
<dbReference type="WBParaSite" id="MCU_006185-RD">
    <property type="protein sequence ID" value="MCU_006185-RD"/>
    <property type="gene ID" value="MCU_006185"/>
</dbReference>
<evidence type="ECO:0000313" key="10">
    <source>
        <dbReference type="WBParaSite" id="MCU_006185-RA"/>
    </source>
</evidence>
<reference evidence="10 11" key="1">
    <citation type="submission" date="2019-11" db="UniProtKB">
        <authorList>
            <consortium name="WormBaseParasite"/>
        </authorList>
    </citation>
    <scope>IDENTIFICATION</scope>
</reference>
<evidence type="ECO:0000256" key="2">
    <source>
        <dbReference type="ARBA" id="ARBA00009916"/>
    </source>
</evidence>
<dbReference type="PANTHER" id="PTHR11101">
    <property type="entry name" value="PHOSPHATE TRANSPORTER"/>
    <property type="match status" value="1"/>
</dbReference>
<evidence type="ECO:0000256" key="3">
    <source>
        <dbReference type="ARBA" id="ARBA00022448"/>
    </source>
</evidence>
<feature type="transmembrane region" description="Helical" evidence="8">
    <location>
        <begin position="460"/>
        <end position="478"/>
    </location>
</feature>
<feature type="region of interest" description="Disordered" evidence="9">
    <location>
        <begin position="323"/>
        <end position="342"/>
    </location>
</feature>
<keyword evidence="7 8" id="KW-0472">Membrane</keyword>
<comment type="subcellular location">
    <subcellularLocation>
        <location evidence="1 8">Membrane</location>
        <topology evidence="1 8">Multi-pass membrane protein</topology>
    </subcellularLocation>
</comment>
<evidence type="ECO:0000256" key="1">
    <source>
        <dbReference type="ARBA" id="ARBA00004141"/>
    </source>
</evidence>
<evidence type="ECO:0000256" key="7">
    <source>
        <dbReference type="ARBA" id="ARBA00023136"/>
    </source>
</evidence>
<evidence type="ECO:0000256" key="6">
    <source>
        <dbReference type="ARBA" id="ARBA00022989"/>
    </source>
</evidence>
<evidence type="ECO:0000256" key="9">
    <source>
        <dbReference type="SAM" id="MobiDB-lite"/>
    </source>
</evidence>
<keyword evidence="5 8" id="KW-0812">Transmembrane</keyword>
<dbReference type="AlphaFoldDB" id="A0A5K3FBV5"/>
<feature type="transmembrane region" description="Helical" evidence="8">
    <location>
        <begin position="91"/>
        <end position="110"/>
    </location>
</feature>
<feature type="transmembrane region" description="Helical" evidence="8">
    <location>
        <begin position="182"/>
        <end position="205"/>
    </location>
</feature>
<feature type="transmembrane region" description="Helical" evidence="8">
    <location>
        <begin position="44"/>
        <end position="64"/>
    </location>
</feature>
<keyword evidence="4 8" id="KW-0592">Phosphate transport</keyword>
<dbReference type="PANTHER" id="PTHR11101:SF80">
    <property type="entry name" value="PHOSPHATE TRANSPORTER"/>
    <property type="match status" value="1"/>
</dbReference>
<dbReference type="InterPro" id="IPR001204">
    <property type="entry name" value="Phos_transporter"/>
</dbReference>
<organism evidence="11">
    <name type="scientific">Mesocestoides corti</name>
    <name type="common">Flatworm</name>
    <dbReference type="NCBI Taxonomy" id="53468"/>
    <lineage>
        <taxon>Eukaryota</taxon>
        <taxon>Metazoa</taxon>
        <taxon>Spiralia</taxon>
        <taxon>Lophotrochozoa</taxon>
        <taxon>Platyhelminthes</taxon>
        <taxon>Cestoda</taxon>
        <taxon>Eucestoda</taxon>
        <taxon>Cyclophyllidea</taxon>
        <taxon>Mesocestoididae</taxon>
        <taxon>Mesocestoides</taxon>
    </lineage>
</organism>
<accession>A0A5K3FBV5</accession>
<evidence type="ECO:0000256" key="5">
    <source>
        <dbReference type="ARBA" id="ARBA00022692"/>
    </source>
</evidence>
<dbReference type="GO" id="GO:0016020">
    <property type="term" value="C:membrane"/>
    <property type="evidence" value="ECO:0007669"/>
    <property type="project" value="UniProtKB-SubCell"/>
</dbReference>
<feature type="transmembrane region" description="Helical" evidence="8">
    <location>
        <begin position="6"/>
        <end position="32"/>
    </location>
</feature>
<dbReference type="GO" id="GO:0005315">
    <property type="term" value="F:phosphate transmembrane transporter activity"/>
    <property type="evidence" value="ECO:0007669"/>
    <property type="project" value="InterPro"/>
</dbReference>
<feature type="transmembrane region" description="Helical" evidence="8">
    <location>
        <begin position="217"/>
        <end position="242"/>
    </location>
</feature>
<evidence type="ECO:0000256" key="4">
    <source>
        <dbReference type="ARBA" id="ARBA00022592"/>
    </source>
</evidence>
<comment type="function">
    <text evidence="8">Sodium-phosphate symporter.</text>
</comment>
<feature type="compositionally biased region" description="Polar residues" evidence="9">
    <location>
        <begin position="323"/>
        <end position="334"/>
    </location>
</feature>
<dbReference type="WBParaSite" id="MCU_006185-RA">
    <property type="protein sequence ID" value="MCU_006185-RA"/>
    <property type="gene ID" value="MCU_006185"/>
</dbReference>
<feature type="transmembrane region" description="Helical" evidence="8">
    <location>
        <begin position="422"/>
        <end position="440"/>
    </location>
</feature>
<proteinExistence type="inferred from homology"/>
<name>A0A5K3FBV5_MESCO</name>
<keyword evidence="6 8" id="KW-1133">Transmembrane helix</keyword>
<evidence type="ECO:0000313" key="11">
    <source>
        <dbReference type="WBParaSite" id="MCU_006185-RD"/>
    </source>
</evidence>
<feature type="transmembrane region" description="Helical" evidence="8">
    <location>
        <begin position="506"/>
        <end position="532"/>
    </location>
</feature>
<protein>
    <recommendedName>
        <fullName evidence="8">Phosphate transporter</fullName>
    </recommendedName>
</protein>
<keyword evidence="3 8" id="KW-0813">Transport</keyword>
<dbReference type="GO" id="GO:0035435">
    <property type="term" value="P:phosphate ion transmembrane transport"/>
    <property type="evidence" value="ECO:0007669"/>
    <property type="project" value="TreeGrafter"/>
</dbReference>
<feature type="transmembrane region" description="Helical" evidence="8">
    <location>
        <begin position="148"/>
        <end position="170"/>
    </location>
</feature>
<evidence type="ECO:0000256" key="8">
    <source>
        <dbReference type="RuleBase" id="RU363058"/>
    </source>
</evidence>
<sequence length="537" mass="57531">MIVLPATELVIVVVGFLIAFVLAFGVGANDVANSFGTSVGSKALSLRTACILATICELAGSILLGGRVSSTIRKNIIDLGQFNASANGTDLMLYGHLSALGGSCIWLLLATLFKLPVSGSHSIVGAVIGFSLVRFGKDGVNWSKVGEIVGSWFLSPIASGVVSTIIFFCIKKTVLEKDKPLTPALMTLPFLYGIIIAINTFAVVIEGLKSFGVHLPLWAIIVTPVASGLATVVIVLVLVIPLQRRRVQVHMYNIHNPKPPTCTEDNQNPWKRFRGTITRFISQYRSPPTTHNCVTNPDLENKLAKSTIGGNDSEADLLKTLDSTESSVRVSSPKKQTKGKNETGEISIPTEIEMKIETQTQAGLLKDRPEEAMVFSSAQVLTAMFGSFAHGGNDVSNAIGPLIGLWILITTGEIDSNVNTPIWILVYGGVGISVGLWIWGRRVIETIGEDLTTITPSSGVAIEIGSALTVLIASNLGLPISTTHCKVGSVVCVGRFRSKENVNWRLFLNIFMAWVVTLPVSGGTSALLMWILTRHIS</sequence>
<comment type="similarity">
    <text evidence="2 8">Belongs to the inorganic phosphate transporter (PiT) (TC 2.A.20) family.</text>
</comment>